<sequence length="102" mass="11590">MSDDSRLYCPVNPSMGRQPSLGPIPANLFAPSGSIFVGFYILIEVLLGLGFVPFLLLSTWGISTWWVVVGEKTWLFTHKFVPVPDWKRGHVPYQRHLSNHHE</sequence>
<evidence type="ECO:0000313" key="3">
    <source>
        <dbReference type="Proteomes" id="UP000185557"/>
    </source>
</evidence>
<evidence type="ECO:0000313" key="2">
    <source>
        <dbReference type="EMBL" id="OKH44107.1"/>
    </source>
</evidence>
<gene>
    <name evidence="2" type="ORF">NIES30_23565</name>
</gene>
<reference evidence="2 3" key="1">
    <citation type="submission" date="2016-11" db="EMBL/GenBank/DDBJ databases">
        <title>Draft Genome Sequences of Nine Cyanobacterial Strains from Diverse Habitats.</title>
        <authorList>
            <person name="Zhu T."/>
            <person name="Hou S."/>
            <person name="Lu X."/>
            <person name="Hess W.R."/>
        </authorList>
    </citation>
    <scope>NUCLEOTIDE SEQUENCE [LARGE SCALE GENOMIC DNA]</scope>
    <source>
        <strain evidence="2 3">NIES-30</strain>
    </source>
</reference>
<keyword evidence="1" id="KW-0812">Transmembrane</keyword>
<dbReference type="AlphaFoldDB" id="A0A1U7IZ72"/>
<evidence type="ECO:0000256" key="1">
    <source>
        <dbReference type="SAM" id="Phobius"/>
    </source>
</evidence>
<dbReference type="OrthoDB" id="532115at2"/>
<dbReference type="EMBL" id="MRCG01000026">
    <property type="protein sequence ID" value="OKH44107.1"/>
    <property type="molecule type" value="Genomic_DNA"/>
</dbReference>
<accession>A0A1U7IZ72</accession>
<dbReference type="STRING" id="549789.NIES30_23565"/>
<name>A0A1U7IZ72_9CYAN</name>
<protein>
    <submittedName>
        <fullName evidence="2">Uncharacterized protein</fullName>
    </submittedName>
</protein>
<dbReference type="RefSeq" id="WP_073610892.1">
    <property type="nucleotide sequence ID" value="NZ_MRCG01000026.1"/>
</dbReference>
<proteinExistence type="predicted"/>
<feature type="transmembrane region" description="Helical" evidence="1">
    <location>
        <begin position="21"/>
        <end position="43"/>
    </location>
</feature>
<keyword evidence="1" id="KW-0472">Membrane</keyword>
<keyword evidence="1" id="KW-1133">Transmembrane helix</keyword>
<keyword evidence="3" id="KW-1185">Reference proteome</keyword>
<comment type="caution">
    <text evidence="2">The sequence shown here is derived from an EMBL/GenBank/DDBJ whole genome shotgun (WGS) entry which is preliminary data.</text>
</comment>
<feature type="transmembrane region" description="Helical" evidence="1">
    <location>
        <begin position="49"/>
        <end position="69"/>
    </location>
</feature>
<organism evidence="2 3">
    <name type="scientific">Phormidium tenue NIES-30</name>
    <dbReference type="NCBI Taxonomy" id="549789"/>
    <lineage>
        <taxon>Bacteria</taxon>
        <taxon>Bacillati</taxon>
        <taxon>Cyanobacteriota</taxon>
        <taxon>Cyanophyceae</taxon>
        <taxon>Oscillatoriophycideae</taxon>
        <taxon>Oscillatoriales</taxon>
        <taxon>Oscillatoriaceae</taxon>
        <taxon>Phormidium</taxon>
    </lineage>
</organism>
<dbReference type="Proteomes" id="UP000185557">
    <property type="component" value="Unassembled WGS sequence"/>
</dbReference>